<evidence type="ECO:0000256" key="7">
    <source>
        <dbReference type="ARBA" id="ARBA00022825"/>
    </source>
</evidence>
<evidence type="ECO:0000256" key="9">
    <source>
        <dbReference type="PROSITE-ProRule" id="PRU01240"/>
    </source>
</evidence>
<evidence type="ECO:0000259" key="13">
    <source>
        <dbReference type="Pfam" id="PF02225"/>
    </source>
</evidence>
<dbReference type="GO" id="GO:0004252">
    <property type="term" value="F:serine-type endopeptidase activity"/>
    <property type="evidence" value="ECO:0007669"/>
    <property type="project" value="UniProtKB-UniRule"/>
</dbReference>
<dbReference type="InterPro" id="IPR003137">
    <property type="entry name" value="PA_domain"/>
</dbReference>
<feature type="signal peptide" evidence="11">
    <location>
        <begin position="1"/>
        <end position="21"/>
    </location>
</feature>
<dbReference type="PANTHER" id="PTHR43806:SF66">
    <property type="entry name" value="SERIN ENDOPEPTIDASE"/>
    <property type="match status" value="1"/>
</dbReference>
<organism evidence="15 16">
    <name type="scientific">Claviceps humidiphila</name>
    <dbReference type="NCBI Taxonomy" id="1294629"/>
    <lineage>
        <taxon>Eukaryota</taxon>
        <taxon>Fungi</taxon>
        <taxon>Dikarya</taxon>
        <taxon>Ascomycota</taxon>
        <taxon>Pezizomycotina</taxon>
        <taxon>Sordariomycetes</taxon>
        <taxon>Hypocreomycetidae</taxon>
        <taxon>Hypocreales</taxon>
        <taxon>Clavicipitaceae</taxon>
        <taxon>Claviceps</taxon>
    </lineage>
</organism>
<gene>
    <name evidence="15" type="ORF">E4U13_004188</name>
</gene>
<dbReference type="InterPro" id="IPR034187">
    <property type="entry name" value="Peptidases_S8_5"/>
</dbReference>
<dbReference type="InterPro" id="IPR023828">
    <property type="entry name" value="Peptidase_S8_Ser-AS"/>
</dbReference>
<protein>
    <recommendedName>
        <fullName evidence="17">Subtilisin-like serine protease</fullName>
    </recommendedName>
</protein>
<dbReference type="InterPro" id="IPR015500">
    <property type="entry name" value="Peptidase_S8_subtilisin-rel"/>
</dbReference>
<feature type="chain" id="PRO_5040242639" description="Subtilisin-like serine protease" evidence="11">
    <location>
        <begin position="22"/>
        <end position="874"/>
    </location>
</feature>
<dbReference type="GO" id="GO:0016020">
    <property type="term" value="C:membrane"/>
    <property type="evidence" value="ECO:0007669"/>
    <property type="project" value="InterPro"/>
</dbReference>
<evidence type="ECO:0000256" key="3">
    <source>
        <dbReference type="ARBA" id="ARBA00022525"/>
    </source>
</evidence>
<dbReference type="GO" id="GO:0006508">
    <property type="term" value="P:proteolysis"/>
    <property type="evidence" value="ECO:0007669"/>
    <property type="project" value="UniProtKB-KW"/>
</dbReference>
<feature type="domain" description="C5a peptidase/Subtilisin-like protease SBT2-like Fn3-like" evidence="14">
    <location>
        <begin position="604"/>
        <end position="717"/>
    </location>
</feature>
<dbReference type="Gene3D" id="3.40.50.200">
    <property type="entry name" value="Peptidase S8/S53 domain"/>
    <property type="match status" value="1"/>
</dbReference>
<dbReference type="Gene3D" id="2.60.40.1710">
    <property type="entry name" value="Subtilisin-like superfamily"/>
    <property type="match status" value="1"/>
</dbReference>
<evidence type="ECO:0000256" key="10">
    <source>
        <dbReference type="RuleBase" id="RU003355"/>
    </source>
</evidence>
<evidence type="ECO:0000259" key="12">
    <source>
        <dbReference type="Pfam" id="PF00082"/>
    </source>
</evidence>
<keyword evidence="2" id="KW-0134">Cell wall</keyword>
<evidence type="ECO:0008006" key="17">
    <source>
        <dbReference type="Google" id="ProtNLM"/>
    </source>
</evidence>
<dbReference type="PROSITE" id="PS00136">
    <property type="entry name" value="SUBTILASE_ASP"/>
    <property type="match status" value="1"/>
</dbReference>
<evidence type="ECO:0000256" key="4">
    <source>
        <dbReference type="ARBA" id="ARBA00022670"/>
    </source>
</evidence>
<comment type="similarity">
    <text evidence="1 9 10">Belongs to the peptidase S8 family.</text>
</comment>
<evidence type="ECO:0000256" key="5">
    <source>
        <dbReference type="ARBA" id="ARBA00022729"/>
    </source>
</evidence>
<dbReference type="InterPro" id="IPR036852">
    <property type="entry name" value="Peptidase_S8/S53_dom_sf"/>
</dbReference>
<dbReference type="CDD" id="cd07489">
    <property type="entry name" value="Peptidases_S8_5"/>
    <property type="match status" value="1"/>
</dbReference>
<dbReference type="EMBL" id="SRQM01000325">
    <property type="protein sequence ID" value="KAG6112690.1"/>
    <property type="molecule type" value="Genomic_DNA"/>
</dbReference>
<evidence type="ECO:0000313" key="15">
    <source>
        <dbReference type="EMBL" id="KAG6112690.1"/>
    </source>
</evidence>
<dbReference type="Pfam" id="PF06280">
    <property type="entry name" value="fn3_5"/>
    <property type="match status" value="1"/>
</dbReference>
<dbReference type="InterPro" id="IPR022398">
    <property type="entry name" value="Peptidase_S8_His-AS"/>
</dbReference>
<dbReference type="Proteomes" id="UP000732380">
    <property type="component" value="Unassembled WGS sequence"/>
</dbReference>
<feature type="domain" description="PA" evidence="13">
    <location>
        <begin position="371"/>
        <end position="427"/>
    </location>
</feature>
<keyword evidence="4 9" id="KW-0645">Protease</keyword>
<proteinExistence type="inferred from homology"/>
<dbReference type="PROSITE" id="PS00138">
    <property type="entry name" value="SUBTILASE_SER"/>
    <property type="match status" value="1"/>
</dbReference>
<dbReference type="PANTHER" id="PTHR43806">
    <property type="entry name" value="PEPTIDASE S8"/>
    <property type="match status" value="1"/>
</dbReference>
<dbReference type="InterPro" id="IPR023827">
    <property type="entry name" value="Peptidase_S8_Asp-AS"/>
</dbReference>
<keyword evidence="5 11" id="KW-0732">Signal</keyword>
<evidence type="ECO:0000313" key="16">
    <source>
        <dbReference type="Proteomes" id="UP000732380"/>
    </source>
</evidence>
<keyword evidence="7 9" id="KW-0720">Serine protease</keyword>
<keyword evidence="6 9" id="KW-0378">Hydrolase</keyword>
<dbReference type="InterPro" id="IPR050131">
    <property type="entry name" value="Peptidase_S8_subtilisin-like"/>
</dbReference>
<dbReference type="SUPFAM" id="SSF52025">
    <property type="entry name" value="PA domain"/>
    <property type="match status" value="1"/>
</dbReference>
<evidence type="ECO:0000256" key="11">
    <source>
        <dbReference type="SAM" id="SignalP"/>
    </source>
</evidence>
<evidence type="ECO:0000256" key="1">
    <source>
        <dbReference type="ARBA" id="ARBA00011073"/>
    </source>
</evidence>
<dbReference type="PROSITE" id="PS00137">
    <property type="entry name" value="SUBTILASE_HIS"/>
    <property type="match status" value="1"/>
</dbReference>
<dbReference type="AlphaFoldDB" id="A0A9P7PXC6"/>
<comment type="caution">
    <text evidence="15">The sequence shown here is derived from an EMBL/GenBank/DDBJ whole genome shotgun (WGS) entry which is preliminary data.</text>
</comment>
<feature type="domain" description="Peptidase S8/S53" evidence="12">
    <location>
        <begin position="145"/>
        <end position="565"/>
    </location>
</feature>
<evidence type="ECO:0000259" key="14">
    <source>
        <dbReference type="Pfam" id="PF06280"/>
    </source>
</evidence>
<reference evidence="15 16" key="1">
    <citation type="journal article" date="2020" name="bioRxiv">
        <title>Whole genome comparisons of ergot fungi reveals the divergence and evolution of species within the genus Claviceps are the result of varying mechanisms driving genome evolution and host range expansion.</title>
        <authorList>
            <person name="Wyka S.A."/>
            <person name="Mondo S.J."/>
            <person name="Liu M."/>
            <person name="Dettman J."/>
            <person name="Nalam V."/>
            <person name="Broders K.D."/>
        </authorList>
    </citation>
    <scope>NUCLEOTIDE SEQUENCE [LARGE SCALE GENOMIC DNA]</scope>
    <source>
        <strain evidence="15 16">LM576</strain>
    </source>
</reference>
<dbReference type="PRINTS" id="PR00723">
    <property type="entry name" value="SUBTILISIN"/>
</dbReference>
<dbReference type="Pfam" id="PF02225">
    <property type="entry name" value="PA"/>
    <property type="match status" value="1"/>
</dbReference>
<feature type="active site" description="Charge relay system" evidence="8 9">
    <location>
        <position position="204"/>
    </location>
</feature>
<dbReference type="PROSITE" id="PS51892">
    <property type="entry name" value="SUBTILASE"/>
    <property type="match status" value="1"/>
</dbReference>
<accession>A0A9P7PXC6</accession>
<sequence length="874" mass="92502">MVRPTLITSLVTAAYAAVAVANKLPGAYIVELEDGHDHAAVLNHIDGEASTRMTFDYKLFRGLSFKYHDLQAAESRSKQLAALPAVKKMWPVRIVSKQAVEGVQVVDTPLDDDMVLMKAGRLPKDKVAPHIMTQVDKLRAKGITGKGVKIAVIDTGIDWTHPALGNGCFGKGCLVSFGTDLVGDAFNSTNPAIPGNKPMDCAGHGTHVAGIIAAQKNPMGFTGAATGVTLGAYRVFGCQGDTVNDILIAAFNKAFEDGANIITASIGAPDGWSEDPWALTASKIVQAGVPCTIAAGNDGASGLFDVDNGATGKGVTAVASYDNVDAPLISFHSTYSINDGRSINFIYTPGEPSEWGVPMPLYATSLDYHINDDACKPLPANTPDLSKYIVLVRRGTCLFTDKLNNVVAKGAQYVMFYNNEPDAVIVSPDDPTIVKATGMVSPKIGIDWVKLLKAGRKVTVNIANLAQSKPVLSSSPNNITGGTVSTYSSWGPTWEMEFKPQIGAPGGGILSTLPVSMGSYGAMSGTSMATPLTAAIIALISEVRGTFDPELMTNLLSSTAKPSQFNDGNNTYAEIAPAPQQGGGLIQAFDAAYTTSLLSPSSLSFNDTDHLATNLNFTIANKGSRAVTYKLDQIPSITMYTLGQDGISPMSFPNEPVNEQATLSFSQNSITLPAGHSAVVGVTAKPAAGAINPKRLALWSGYVTIKGSDGSHLSMPYQGLTGSLNKATVLERGQVWVFPSDDSTNFTRSPDGFTYVVPKAGAANDFDNLPSIYINLALGSPTVRVDVVPVQNGTSAAHSNSNTTSIGELFDLPSQLNARGWNYFPWDGKLDSGKYAPEGQYRFVVRALRLFGDASKPEDWDVASTQSMVLKYRP</sequence>
<name>A0A9P7PXC6_9HYPO</name>
<dbReference type="InterPro" id="IPR000209">
    <property type="entry name" value="Peptidase_S8/S53_dom"/>
</dbReference>
<evidence type="ECO:0000256" key="2">
    <source>
        <dbReference type="ARBA" id="ARBA00022512"/>
    </source>
</evidence>
<evidence type="ECO:0000256" key="8">
    <source>
        <dbReference type="PIRSR" id="PIRSR615500-1"/>
    </source>
</evidence>
<dbReference type="SUPFAM" id="SSF52743">
    <property type="entry name" value="Subtilisin-like"/>
    <property type="match status" value="1"/>
</dbReference>
<feature type="active site" description="Charge relay system" evidence="8 9">
    <location>
        <position position="527"/>
    </location>
</feature>
<evidence type="ECO:0000256" key="6">
    <source>
        <dbReference type="ARBA" id="ARBA00022801"/>
    </source>
</evidence>
<feature type="active site" description="Charge relay system" evidence="8 9">
    <location>
        <position position="154"/>
    </location>
</feature>
<keyword evidence="16" id="KW-1185">Reference proteome</keyword>
<keyword evidence="3" id="KW-0964">Secreted</keyword>
<dbReference type="CDD" id="cd02124">
    <property type="entry name" value="PA_PoS1_like"/>
    <property type="match status" value="1"/>
</dbReference>
<dbReference type="InterPro" id="IPR046450">
    <property type="entry name" value="PA_dom_sf"/>
</dbReference>
<dbReference type="InterPro" id="IPR010435">
    <property type="entry name" value="C5a/SBT2-like_Fn3"/>
</dbReference>
<dbReference type="Gene3D" id="3.50.30.30">
    <property type="match status" value="1"/>
</dbReference>
<dbReference type="Pfam" id="PF00082">
    <property type="entry name" value="Peptidase_S8"/>
    <property type="match status" value="1"/>
</dbReference>